<evidence type="ECO:0000313" key="1">
    <source>
        <dbReference type="EMBL" id="GGR64560.1"/>
    </source>
</evidence>
<keyword evidence="2" id="KW-1185">Reference proteome</keyword>
<accession>A0ABQ2RXR5</accession>
<dbReference type="EMBL" id="BMQM01000020">
    <property type="protein sequence ID" value="GGR64560.1"/>
    <property type="molecule type" value="Genomic_DNA"/>
</dbReference>
<organism evidence="1 2">
    <name type="scientific">Deinococcus seoulensis</name>
    <dbReference type="NCBI Taxonomy" id="1837379"/>
    <lineage>
        <taxon>Bacteria</taxon>
        <taxon>Thermotogati</taxon>
        <taxon>Deinococcota</taxon>
        <taxon>Deinococci</taxon>
        <taxon>Deinococcales</taxon>
        <taxon>Deinococcaceae</taxon>
        <taxon>Deinococcus</taxon>
    </lineage>
</organism>
<comment type="caution">
    <text evidence="1">The sequence shown here is derived from an EMBL/GenBank/DDBJ whole genome shotgun (WGS) entry which is preliminary data.</text>
</comment>
<protein>
    <submittedName>
        <fullName evidence="1">Uncharacterized protein</fullName>
    </submittedName>
</protein>
<name>A0ABQ2RXR5_9DEIO</name>
<evidence type="ECO:0000313" key="2">
    <source>
        <dbReference type="Proteomes" id="UP000634308"/>
    </source>
</evidence>
<dbReference type="RefSeq" id="WP_189065651.1">
    <property type="nucleotide sequence ID" value="NZ_BMQM01000020.1"/>
</dbReference>
<dbReference type="Proteomes" id="UP000634308">
    <property type="component" value="Unassembled WGS sequence"/>
</dbReference>
<sequence>MGLDAEVLAIGAFRRDLVEFLEYPADFYRNTRDGATVIVTVFQAVTSDLSYELASYFGIDPWDFNRHVLDPEKVDVDRLRGSEFSDRVEIFLALKASGFTFYYLPNG</sequence>
<proteinExistence type="predicted"/>
<reference evidence="2" key="1">
    <citation type="journal article" date="2019" name="Int. J. Syst. Evol. Microbiol.">
        <title>The Global Catalogue of Microorganisms (GCM) 10K type strain sequencing project: providing services to taxonomists for standard genome sequencing and annotation.</title>
        <authorList>
            <consortium name="The Broad Institute Genomics Platform"/>
            <consortium name="The Broad Institute Genome Sequencing Center for Infectious Disease"/>
            <person name="Wu L."/>
            <person name="Ma J."/>
        </authorList>
    </citation>
    <scope>NUCLEOTIDE SEQUENCE [LARGE SCALE GENOMIC DNA]</scope>
    <source>
        <strain evidence="2">JCM 31404</strain>
    </source>
</reference>
<gene>
    <name evidence="1" type="ORF">GCM10008959_28430</name>
</gene>